<accession>A0A1G8FLQ8</accession>
<sequence length="71" mass="8144">MARYRATVLRTHKEGEMYIEKGMSVEFASFTPPWMVEQGKPIQEAFLRVYGVDLKKGFACSPGFIEVIEIK</sequence>
<dbReference type="Proteomes" id="UP000243588">
    <property type="component" value="Unassembled WGS sequence"/>
</dbReference>
<dbReference type="AlphaFoldDB" id="A0A1G8FLQ8"/>
<proteinExistence type="predicted"/>
<dbReference type="Pfam" id="PF19637">
    <property type="entry name" value="DUF6140"/>
    <property type="match status" value="1"/>
</dbReference>
<keyword evidence="2" id="KW-1185">Reference proteome</keyword>
<evidence type="ECO:0000313" key="1">
    <source>
        <dbReference type="EMBL" id="SDH82936.1"/>
    </source>
</evidence>
<dbReference type="EMBL" id="FNDQ01000017">
    <property type="protein sequence ID" value="SDH82936.1"/>
    <property type="molecule type" value="Genomic_DNA"/>
</dbReference>
<dbReference type="STRING" id="702745.SAMN05421818_11757"/>
<protein>
    <submittedName>
        <fullName evidence="1">Uncharacterized protein</fullName>
    </submittedName>
</protein>
<name>A0A1G8FLQ8_9FLAO</name>
<organism evidence="1 2">
    <name type="scientific">Myroides phaeus</name>
    <dbReference type="NCBI Taxonomy" id="702745"/>
    <lineage>
        <taxon>Bacteria</taxon>
        <taxon>Pseudomonadati</taxon>
        <taxon>Bacteroidota</taxon>
        <taxon>Flavobacteriia</taxon>
        <taxon>Flavobacteriales</taxon>
        <taxon>Flavobacteriaceae</taxon>
        <taxon>Myroides</taxon>
    </lineage>
</organism>
<dbReference type="InterPro" id="IPR046138">
    <property type="entry name" value="DUF6140"/>
</dbReference>
<gene>
    <name evidence="1" type="ORF">SAMN05421818_11757</name>
</gene>
<reference evidence="2" key="1">
    <citation type="submission" date="2016-10" db="EMBL/GenBank/DDBJ databases">
        <authorList>
            <person name="Varghese N."/>
            <person name="Submissions S."/>
        </authorList>
    </citation>
    <scope>NUCLEOTIDE SEQUENCE [LARGE SCALE GENOMIC DNA]</scope>
    <source>
        <strain evidence="2">DSM 23313</strain>
    </source>
</reference>
<evidence type="ECO:0000313" key="2">
    <source>
        <dbReference type="Proteomes" id="UP000243588"/>
    </source>
</evidence>
<dbReference type="RefSeq" id="WP_090409619.1">
    <property type="nucleotide sequence ID" value="NZ_FNDQ01000017.1"/>
</dbReference>